<dbReference type="EMBL" id="CM020618">
    <property type="protein sequence ID" value="KAK1862133.1"/>
    <property type="molecule type" value="Genomic_DNA"/>
</dbReference>
<sequence length="349" mass="33640">MAMVNMTSYYTRTIMLVGAPGNHIHAPLGSWEGDQSSTPITVRGGTDVLLKVRIDRTCESDEGDPSSLSTLAASISLTTPTGEIRSFPTDSTWGWLIGDGARQASPEWAGPPVDGPAPPGAAWLTHPPRPNMGAVEWTALIKSLPADVCDGMPSAAAAAAAAAGVPVGSPSRAAAGSAASWGTAQLSVVATMAGLAAAAIAAAVGTAVALRRQRRAGAGGAAAGAGGTPPGKGGHRNGPHRRPSAASTAPPPPSTGAAAEAPPSPPAAASPYGGGGSPQPTGNGGGWGVPPATAPPAGPPTAGGGGWGDPTGPLGSTVSSAGLPAAHPVAGAAAAYSALYGARPFAASR</sequence>
<keyword evidence="2" id="KW-1185">Reference proteome</keyword>
<gene>
    <name evidence="1" type="ORF">I4F81_004709</name>
</gene>
<accession>A0ACC3BW60</accession>
<proteinExistence type="predicted"/>
<comment type="caution">
    <text evidence="1">The sequence shown here is derived from an EMBL/GenBank/DDBJ whole genome shotgun (WGS) entry which is preliminary data.</text>
</comment>
<dbReference type="Proteomes" id="UP000798662">
    <property type="component" value="Chromosome 1"/>
</dbReference>
<evidence type="ECO:0000313" key="2">
    <source>
        <dbReference type="Proteomes" id="UP000798662"/>
    </source>
</evidence>
<reference evidence="1" key="1">
    <citation type="submission" date="2019-11" db="EMBL/GenBank/DDBJ databases">
        <title>Nori genome reveals adaptations in red seaweeds to the harsh intertidal environment.</title>
        <authorList>
            <person name="Wang D."/>
            <person name="Mao Y."/>
        </authorList>
    </citation>
    <scope>NUCLEOTIDE SEQUENCE</scope>
    <source>
        <tissue evidence="1">Gametophyte</tissue>
    </source>
</reference>
<name>A0ACC3BW60_PYRYE</name>
<organism evidence="1 2">
    <name type="scientific">Pyropia yezoensis</name>
    <name type="common">Susabi-nori</name>
    <name type="synonym">Porphyra yezoensis</name>
    <dbReference type="NCBI Taxonomy" id="2788"/>
    <lineage>
        <taxon>Eukaryota</taxon>
        <taxon>Rhodophyta</taxon>
        <taxon>Bangiophyceae</taxon>
        <taxon>Bangiales</taxon>
        <taxon>Bangiaceae</taxon>
        <taxon>Pyropia</taxon>
    </lineage>
</organism>
<protein>
    <submittedName>
        <fullName evidence="1">Uncharacterized protein</fullName>
    </submittedName>
</protein>
<evidence type="ECO:0000313" key="1">
    <source>
        <dbReference type="EMBL" id="KAK1862133.1"/>
    </source>
</evidence>